<dbReference type="InterPro" id="IPR012340">
    <property type="entry name" value="NA-bd_OB-fold"/>
</dbReference>
<dbReference type="GO" id="GO:0005739">
    <property type="term" value="C:mitochondrion"/>
    <property type="evidence" value="ECO:0007669"/>
    <property type="project" value="EnsemblFungi"/>
</dbReference>
<dbReference type="InterPro" id="IPR036599">
    <property type="entry name" value="DNA_ligase_N_sf"/>
</dbReference>
<dbReference type="PANTHER" id="PTHR45674:SF4">
    <property type="entry name" value="DNA LIGASE 1"/>
    <property type="match status" value="1"/>
</dbReference>
<dbReference type="Gene3D" id="3.30.470.30">
    <property type="entry name" value="DNA ligase/mRNA capping enzyme"/>
    <property type="match status" value="1"/>
</dbReference>
<dbReference type="Gene3D" id="3.30.1490.70">
    <property type="match status" value="1"/>
</dbReference>
<evidence type="ECO:0000256" key="2">
    <source>
        <dbReference type="ARBA" id="ARBA00022598"/>
    </source>
</evidence>
<dbReference type="FunCoup" id="A0A1X2HCX8">
    <property type="interactions" value="686"/>
</dbReference>
<dbReference type="GO" id="GO:0005524">
    <property type="term" value="F:ATP binding"/>
    <property type="evidence" value="ECO:0007669"/>
    <property type="project" value="UniProtKB-KW"/>
</dbReference>
<dbReference type="FunFam" id="3.30.470.30:FF:000016">
    <property type="entry name" value="DNA ligase"/>
    <property type="match status" value="1"/>
</dbReference>
<evidence type="ECO:0000256" key="11">
    <source>
        <dbReference type="ARBA" id="ARBA00034003"/>
    </source>
</evidence>
<keyword evidence="4" id="KW-0235">DNA replication</keyword>
<reference evidence="16 17" key="1">
    <citation type="submission" date="2016-07" db="EMBL/GenBank/DDBJ databases">
        <title>Pervasive Adenine N6-methylation of Active Genes in Fungi.</title>
        <authorList>
            <consortium name="DOE Joint Genome Institute"/>
            <person name="Mondo S.J."/>
            <person name="Dannebaum R.O."/>
            <person name="Kuo R.C."/>
            <person name="Labutti K."/>
            <person name="Haridas S."/>
            <person name="Kuo A."/>
            <person name="Salamov A."/>
            <person name="Ahrendt S.R."/>
            <person name="Lipzen A."/>
            <person name="Sullivan W."/>
            <person name="Andreopoulos W.B."/>
            <person name="Clum A."/>
            <person name="Lindquist E."/>
            <person name="Daum C."/>
            <person name="Ramamoorthy G.K."/>
            <person name="Gryganskyi A."/>
            <person name="Culley D."/>
            <person name="Magnuson J.K."/>
            <person name="James T.Y."/>
            <person name="O'Malley M.A."/>
            <person name="Stajich J.E."/>
            <person name="Spatafora J.W."/>
            <person name="Visel A."/>
            <person name="Grigoriev I.V."/>
        </authorList>
    </citation>
    <scope>NUCLEOTIDE SEQUENCE [LARGE SCALE GENOMIC DNA]</scope>
    <source>
        <strain evidence="16 17">NRRL 2496</strain>
    </source>
</reference>
<dbReference type="EC" id="6.5.1.1" evidence="12"/>
<proteinExistence type="inferred from homology"/>
<evidence type="ECO:0000256" key="4">
    <source>
        <dbReference type="ARBA" id="ARBA00022705"/>
    </source>
</evidence>
<dbReference type="OrthoDB" id="206088at2759"/>
<dbReference type="STRING" id="13706.A0A1X2HCX8"/>
<dbReference type="InterPro" id="IPR016059">
    <property type="entry name" value="DNA_ligase_ATP-dep_CS"/>
</dbReference>
<evidence type="ECO:0000256" key="1">
    <source>
        <dbReference type="ARBA" id="ARBA00007572"/>
    </source>
</evidence>
<evidence type="ECO:0000256" key="5">
    <source>
        <dbReference type="ARBA" id="ARBA00022741"/>
    </source>
</evidence>
<dbReference type="InParanoid" id="A0A1X2HCX8"/>
<dbReference type="PANTHER" id="PTHR45674">
    <property type="entry name" value="DNA LIGASE 1/3 FAMILY MEMBER"/>
    <property type="match status" value="1"/>
</dbReference>
<dbReference type="GO" id="GO:1903461">
    <property type="term" value="P:Okazaki fragment processing involved in mitotic DNA replication"/>
    <property type="evidence" value="ECO:0007669"/>
    <property type="project" value="EnsemblFungi"/>
</dbReference>
<dbReference type="GO" id="GO:0003677">
    <property type="term" value="F:DNA binding"/>
    <property type="evidence" value="ECO:0007669"/>
    <property type="project" value="InterPro"/>
</dbReference>
<dbReference type="GO" id="GO:0006310">
    <property type="term" value="P:DNA recombination"/>
    <property type="evidence" value="ECO:0007669"/>
    <property type="project" value="UniProtKB-KW"/>
</dbReference>
<dbReference type="Gene3D" id="1.10.3260.10">
    <property type="entry name" value="DNA ligase, ATP-dependent, N-terminal domain"/>
    <property type="match status" value="1"/>
</dbReference>
<evidence type="ECO:0000313" key="17">
    <source>
        <dbReference type="Proteomes" id="UP000242180"/>
    </source>
</evidence>
<dbReference type="AlphaFoldDB" id="A0A1X2HCX8"/>
<dbReference type="FunFam" id="2.40.50.140:FF:000062">
    <property type="entry name" value="DNA ligase"/>
    <property type="match status" value="1"/>
</dbReference>
<dbReference type="Pfam" id="PF04679">
    <property type="entry name" value="DNA_ligase_A_C"/>
    <property type="match status" value="1"/>
</dbReference>
<dbReference type="Pfam" id="PF01068">
    <property type="entry name" value="DNA_ligase_A_M"/>
    <property type="match status" value="1"/>
</dbReference>
<dbReference type="GO" id="GO:0005634">
    <property type="term" value="C:nucleus"/>
    <property type="evidence" value="ECO:0007669"/>
    <property type="project" value="EnsemblFungi"/>
</dbReference>
<gene>
    <name evidence="16" type="ORF">BCR43DRAFT_531219</name>
</gene>
<keyword evidence="2 12" id="KW-0436">Ligase</keyword>
<dbReference type="InterPro" id="IPR050191">
    <property type="entry name" value="ATP-dep_DNA_ligase"/>
</dbReference>
<keyword evidence="7 12" id="KW-0067">ATP-binding</keyword>
<evidence type="ECO:0000313" key="16">
    <source>
        <dbReference type="EMBL" id="ORY96663.1"/>
    </source>
</evidence>
<evidence type="ECO:0000256" key="13">
    <source>
        <dbReference type="RuleBase" id="RU004196"/>
    </source>
</evidence>
<dbReference type="InterPro" id="IPR000977">
    <property type="entry name" value="DNA_ligase_ATP-dep"/>
</dbReference>
<evidence type="ECO:0000256" key="10">
    <source>
        <dbReference type="ARBA" id="ARBA00023306"/>
    </source>
</evidence>
<dbReference type="SUPFAM" id="SSF117018">
    <property type="entry name" value="ATP-dependent DNA ligase DNA-binding domain"/>
    <property type="match status" value="1"/>
</dbReference>
<evidence type="ECO:0000256" key="7">
    <source>
        <dbReference type="ARBA" id="ARBA00022840"/>
    </source>
</evidence>
<accession>A0A1X2HCX8</accession>
<dbReference type="OMA" id="WIKYKRD"/>
<dbReference type="PROSITE" id="PS00333">
    <property type="entry name" value="DNA_LIGASE_A2"/>
    <property type="match status" value="1"/>
</dbReference>
<keyword evidence="5 12" id="KW-0547">Nucleotide-binding</keyword>
<dbReference type="InterPro" id="IPR012308">
    <property type="entry name" value="DNA_ligase_ATP-dep_N"/>
</dbReference>
<dbReference type="GO" id="GO:0035753">
    <property type="term" value="P:maintenance of DNA trinucleotide repeats"/>
    <property type="evidence" value="ECO:0007669"/>
    <property type="project" value="EnsemblFungi"/>
</dbReference>
<keyword evidence="9 12" id="KW-0234">DNA repair</keyword>
<dbReference type="SUPFAM" id="SSF56091">
    <property type="entry name" value="DNA ligase/mRNA capping enzyme, catalytic domain"/>
    <property type="match status" value="1"/>
</dbReference>
<keyword evidence="17" id="KW-1185">Reference proteome</keyword>
<evidence type="ECO:0000256" key="9">
    <source>
        <dbReference type="ARBA" id="ARBA00023204"/>
    </source>
</evidence>
<keyword evidence="6 12" id="KW-0227">DNA damage</keyword>
<name>A0A1X2HCX8_SYNRA</name>
<dbReference type="Proteomes" id="UP000242180">
    <property type="component" value="Unassembled WGS sequence"/>
</dbReference>
<dbReference type="GO" id="GO:0071897">
    <property type="term" value="P:DNA biosynthetic process"/>
    <property type="evidence" value="ECO:0007669"/>
    <property type="project" value="InterPro"/>
</dbReference>
<dbReference type="NCBIfam" id="TIGR00574">
    <property type="entry name" value="dnl1"/>
    <property type="match status" value="1"/>
</dbReference>
<dbReference type="GO" id="GO:0006289">
    <property type="term" value="P:nucleotide-excision repair"/>
    <property type="evidence" value="ECO:0007669"/>
    <property type="project" value="EnsemblFungi"/>
</dbReference>
<evidence type="ECO:0000259" key="15">
    <source>
        <dbReference type="PROSITE" id="PS50160"/>
    </source>
</evidence>
<keyword evidence="3" id="KW-0132">Cell division</keyword>
<comment type="caution">
    <text evidence="16">The sequence shown here is derived from an EMBL/GenBank/DDBJ whole genome shotgun (WGS) entry which is preliminary data.</text>
</comment>
<evidence type="ECO:0000256" key="14">
    <source>
        <dbReference type="SAM" id="MobiDB-lite"/>
    </source>
</evidence>
<dbReference type="EMBL" id="MCGN01000005">
    <property type="protein sequence ID" value="ORY96663.1"/>
    <property type="molecule type" value="Genomic_DNA"/>
</dbReference>
<dbReference type="InterPro" id="IPR012310">
    <property type="entry name" value="DNA_ligase_ATP-dep_cent"/>
</dbReference>
<dbReference type="GO" id="GO:0051301">
    <property type="term" value="P:cell division"/>
    <property type="evidence" value="ECO:0007669"/>
    <property type="project" value="UniProtKB-KW"/>
</dbReference>
<comment type="catalytic activity">
    <reaction evidence="11 12">
        <text>ATP + (deoxyribonucleotide)n-3'-hydroxyl + 5'-phospho-(deoxyribonucleotide)m = (deoxyribonucleotide)n+m + AMP + diphosphate.</text>
        <dbReference type="EC" id="6.5.1.1"/>
    </reaction>
</comment>
<evidence type="ECO:0000256" key="12">
    <source>
        <dbReference type="RuleBase" id="RU000617"/>
    </source>
</evidence>
<organism evidence="16 17">
    <name type="scientific">Syncephalastrum racemosum</name>
    <name type="common">Filamentous fungus</name>
    <dbReference type="NCBI Taxonomy" id="13706"/>
    <lineage>
        <taxon>Eukaryota</taxon>
        <taxon>Fungi</taxon>
        <taxon>Fungi incertae sedis</taxon>
        <taxon>Mucoromycota</taxon>
        <taxon>Mucoromycotina</taxon>
        <taxon>Mucoromycetes</taxon>
        <taxon>Mucorales</taxon>
        <taxon>Syncephalastraceae</taxon>
        <taxon>Syncephalastrum</taxon>
    </lineage>
</organism>
<evidence type="ECO:0000256" key="8">
    <source>
        <dbReference type="ARBA" id="ARBA00023172"/>
    </source>
</evidence>
<dbReference type="CDD" id="cd07969">
    <property type="entry name" value="OBF_DNA_ligase_I"/>
    <property type="match status" value="1"/>
</dbReference>
<dbReference type="InterPro" id="IPR012309">
    <property type="entry name" value="DNA_ligase_ATP-dep_C"/>
</dbReference>
<dbReference type="GO" id="GO:0006284">
    <property type="term" value="P:base-excision repair"/>
    <property type="evidence" value="ECO:0007669"/>
    <property type="project" value="EnsemblFungi"/>
</dbReference>
<protein>
    <recommendedName>
        <fullName evidence="12">DNA ligase</fullName>
        <ecNumber evidence="12">6.5.1.1</ecNumber>
    </recommendedName>
</protein>
<feature type="domain" description="ATP-dependent DNA ligase family profile" evidence="15">
    <location>
        <begin position="378"/>
        <end position="515"/>
    </location>
</feature>
<comment type="similarity">
    <text evidence="1 13">Belongs to the ATP-dependent DNA ligase family.</text>
</comment>
<evidence type="ECO:0000256" key="6">
    <source>
        <dbReference type="ARBA" id="ARBA00022763"/>
    </source>
</evidence>
<dbReference type="SUPFAM" id="SSF50249">
    <property type="entry name" value="Nucleic acid-binding proteins"/>
    <property type="match status" value="1"/>
</dbReference>
<dbReference type="CDD" id="cd07900">
    <property type="entry name" value="Adenylation_DNA_ligase_I_Euk"/>
    <property type="match status" value="1"/>
</dbReference>
<dbReference type="PROSITE" id="PS00697">
    <property type="entry name" value="DNA_LIGASE_A1"/>
    <property type="match status" value="1"/>
</dbReference>
<keyword evidence="10" id="KW-0131">Cell cycle</keyword>
<keyword evidence="8 12" id="KW-0233">DNA recombination</keyword>
<sequence length="636" mass="72454">MDAGSPDNNAETSEQDVDMEIKEAEKEEEEEREEMKAERAATKQLVPYAALVKTFEKCEQTTKRLEITEHLVMLFIQLCPDYEGLELGIGESIIMRAIGDSTGRKPDAIKKSYQKIGDLGTVAQESKRSQSTLFPAAALTVPHVFKKLKEIAMFEGQSSQARKIKIIQNLLVACKGNEAKYIIRQLEGKLRIGLAEQTVLAALAQAVVLSDPKSKKWSTGTREERLLRAAEVVKSVYNQLPSYDMIIPALLEHPLEELLDHCTMRPGIPLKPMLAHPTKSLTEVLDRFEGQNFTCEYKYDGERAQIHKLEDGTISIYSRNSENMSQRYPDVMEKIQKWIKPSTTSFIIDCETVAWDKEKKRILPFQVLSTRKRKDVKEEDIKVQVAIFAFDCLYLNGESLLQTSLKTRRQKMMESFIRTEDEFFFAESMDSNNIEDIQHFLDESIKNNCEGLMVKLYDNEHATYEPSKRSRNWLKVKKDYLAGVGDSVDLVVIGAFHGKGKRTAVYGAFLLACYDPETEKFQTVCKIGTGFSEEQLKTFHEKLKDTVIPTPRSDFMLGENPIKPDVWFKPTQVWEVQPADLSVSPVYMAGVGQVDPTKGISLRFPRFLKIREDKEVEDATSSDQIVEFYLNQGRND</sequence>
<feature type="compositionally biased region" description="Polar residues" evidence="14">
    <location>
        <begin position="1"/>
        <end position="12"/>
    </location>
</feature>
<dbReference type="GO" id="GO:0003910">
    <property type="term" value="F:DNA ligase (ATP) activity"/>
    <property type="evidence" value="ECO:0007669"/>
    <property type="project" value="UniProtKB-EC"/>
</dbReference>
<dbReference type="PROSITE" id="PS50160">
    <property type="entry name" value="DNA_LIGASE_A3"/>
    <property type="match status" value="1"/>
</dbReference>
<evidence type="ECO:0000256" key="3">
    <source>
        <dbReference type="ARBA" id="ARBA00022618"/>
    </source>
</evidence>
<dbReference type="Gene3D" id="2.40.50.140">
    <property type="entry name" value="Nucleic acid-binding proteins"/>
    <property type="match status" value="1"/>
</dbReference>
<feature type="region of interest" description="Disordered" evidence="14">
    <location>
        <begin position="1"/>
        <end position="40"/>
    </location>
</feature>
<dbReference type="Pfam" id="PF04675">
    <property type="entry name" value="DNA_ligase_A_N"/>
    <property type="match status" value="1"/>
</dbReference>